<organism evidence="6 7">
    <name type="scientific">Murinocardiopsis flavida</name>
    <dbReference type="NCBI Taxonomy" id="645275"/>
    <lineage>
        <taxon>Bacteria</taxon>
        <taxon>Bacillati</taxon>
        <taxon>Actinomycetota</taxon>
        <taxon>Actinomycetes</taxon>
        <taxon>Streptosporangiales</taxon>
        <taxon>Nocardiopsidaceae</taxon>
        <taxon>Murinocardiopsis</taxon>
    </lineage>
</organism>
<dbReference type="PANTHER" id="PTHR46847:SF1">
    <property type="entry name" value="D-ALLOSE-BINDING PERIPLASMIC PROTEIN-RELATED"/>
    <property type="match status" value="1"/>
</dbReference>
<accession>A0A2P8DKJ4</accession>
<dbReference type="SUPFAM" id="SSF53822">
    <property type="entry name" value="Periplasmic binding protein-like I"/>
    <property type="match status" value="1"/>
</dbReference>
<proteinExistence type="inferred from homology"/>
<feature type="chain" id="PRO_5015192741" evidence="4">
    <location>
        <begin position="20"/>
        <end position="334"/>
    </location>
</feature>
<evidence type="ECO:0000256" key="4">
    <source>
        <dbReference type="SAM" id="SignalP"/>
    </source>
</evidence>
<protein>
    <submittedName>
        <fullName evidence="6">Monosaccharide ABC transporter substrate-binding protein (CUT2 family)</fullName>
    </submittedName>
</protein>
<keyword evidence="7" id="KW-1185">Reference proteome</keyword>
<dbReference type="RefSeq" id="WP_106583083.1">
    <property type="nucleotide sequence ID" value="NZ_PYGA01000007.1"/>
</dbReference>
<dbReference type="PROSITE" id="PS51257">
    <property type="entry name" value="PROKAR_LIPOPROTEIN"/>
    <property type="match status" value="1"/>
</dbReference>
<evidence type="ECO:0000313" key="7">
    <source>
        <dbReference type="Proteomes" id="UP000240542"/>
    </source>
</evidence>
<dbReference type="GO" id="GO:0030313">
    <property type="term" value="C:cell envelope"/>
    <property type="evidence" value="ECO:0007669"/>
    <property type="project" value="UniProtKB-SubCell"/>
</dbReference>
<evidence type="ECO:0000259" key="5">
    <source>
        <dbReference type="Pfam" id="PF13407"/>
    </source>
</evidence>
<dbReference type="OrthoDB" id="9813037at2"/>
<dbReference type="PANTHER" id="PTHR46847">
    <property type="entry name" value="D-ALLOSE-BINDING PERIPLASMIC PROTEIN-RELATED"/>
    <property type="match status" value="1"/>
</dbReference>
<evidence type="ECO:0000313" key="6">
    <source>
        <dbReference type="EMBL" id="PSK97745.1"/>
    </source>
</evidence>
<dbReference type="InterPro" id="IPR025997">
    <property type="entry name" value="SBP_2_dom"/>
</dbReference>
<feature type="domain" description="Periplasmic binding protein" evidence="5">
    <location>
        <begin position="40"/>
        <end position="297"/>
    </location>
</feature>
<feature type="signal peptide" evidence="4">
    <location>
        <begin position="1"/>
        <end position="19"/>
    </location>
</feature>
<evidence type="ECO:0000256" key="2">
    <source>
        <dbReference type="ARBA" id="ARBA00007639"/>
    </source>
</evidence>
<dbReference type="InterPro" id="IPR028082">
    <property type="entry name" value="Peripla_BP_I"/>
</dbReference>
<dbReference type="Gene3D" id="3.40.50.2300">
    <property type="match status" value="2"/>
</dbReference>
<gene>
    <name evidence="6" type="ORF">CLV63_107138</name>
</gene>
<reference evidence="6 7" key="1">
    <citation type="submission" date="2018-03" db="EMBL/GenBank/DDBJ databases">
        <title>Genomic Encyclopedia of Archaeal and Bacterial Type Strains, Phase II (KMG-II): from individual species to whole genera.</title>
        <authorList>
            <person name="Goeker M."/>
        </authorList>
    </citation>
    <scope>NUCLEOTIDE SEQUENCE [LARGE SCALE GENOMIC DNA]</scope>
    <source>
        <strain evidence="6 7">DSM 45312</strain>
    </source>
</reference>
<comment type="similarity">
    <text evidence="2">Belongs to the bacterial solute-binding protein 2 family.</text>
</comment>
<dbReference type="Proteomes" id="UP000240542">
    <property type="component" value="Unassembled WGS sequence"/>
</dbReference>
<dbReference type="Pfam" id="PF13407">
    <property type="entry name" value="Peripla_BP_4"/>
    <property type="match status" value="1"/>
</dbReference>
<comment type="subcellular location">
    <subcellularLocation>
        <location evidence="1">Cell envelope</location>
    </subcellularLocation>
</comment>
<keyword evidence="3 4" id="KW-0732">Signal</keyword>
<comment type="caution">
    <text evidence="6">The sequence shown here is derived from an EMBL/GenBank/DDBJ whole genome shotgun (WGS) entry which is preliminary data.</text>
</comment>
<evidence type="ECO:0000256" key="1">
    <source>
        <dbReference type="ARBA" id="ARBA00004196"/>
    </source>
</evidence>
<dbReference type="GO" id="GO:0030246">
    <property type="term" value="F:carbohydrate binding"/>
    <property type="evidence" value="ECO:0007669"/>
    <property type="project" value="UniProtKB-ARBA"/>
</dbReference>
<evidence type="ECO:0000256" key="3">
    <source>
        <dbReference type="ARBA" id="ARBA00022729"/>
    </source>
</evidence>
<dbReference type="EMBL" id="PYGA01000007">
    <property type="protein sequence ID" value="PSK97745.1"/>
    <property type="molecule type" value="Genomic_DNA"/>
</dbReference>
<sequence length="334" mass="34794">MNKVLSAISLLLVPTLAAACTVQVREPTGAGAGEGETVRIAVVPKAIGFDFWEQVRVGAECAATKHPNISLHWDGATSEDDVSGQQSLLQDLLAQGVHGLVYAATDAKAMADVTETARQQNTTVVNMDSGTDPQPKGVPVYATDNVGAAEEGTDVLAEQLGGTGKVAFIEFQPGTSTNETRAEGFERGLEAHPGLELVARQSSKSDYNTALQVTQDILTANPDLDGIYAGNEPGVLGAAEAVRQAGKAGEVKIVGWDTSEGEIEALREGVVTGLIAQNPFKMGYDSVDAAIGEIRGKADTAPDTDTGAVVIDKDNVDSPEVRKLLNPSCDAPPE</sequence>
<dbReference type="AlphaFoldDB" id="A0A2P8DKJ4"/>
<name>A0A2P8DKJ4_9ACTN</name>